<evidence type="ECO:0000313" key="2">
    <source>
        <dbReference type="Proteomes" id="UP000830835"/>
    </source>
</evidence>
<dbReference type="EMBL" id="JAFIRA010000034">
    <property type="protein sequence ID" value="MCJ2543685.1"/>
    <property type="molecule type" value="Genomic_DNA"/>
</dbReference>
<dbReference type="Pfam" id="PF10742">
    <property type="entry name" value="DUF2555"/>
    <property type="match status" value="1"/>
</dbReference>
<name>A0ABT0CEC5_THEVL</name>
<dbReference type="RefSeq" id="WP_244351393.1">
    <property type="nucleotide sequence ID" value="NZ_JAFIRA010000034.1"/>
</dbReference>
<proteinExistence type="predicted"/>
<evidence type="ECO:0000313" key="1">
    <source>
        <dbReference type="EMBL" id="MCJ2543685.1"/>
    </source>
</evidence>
<sequence length="75" mass="8508">MSARSNKIEAPVKGVDPRQFTESDVAAIAERLERNDYPTVFGCLEDWHALRAIAFYSPSLVAPYAHLLEWEVDED</sequence>
<dbReference type="InterPro" id="IPR019678">
    <property type="entry name" value="DUF2555"/>
</dbReference>
<accession>A0ABT0CEC5</accession>
<organism evidence="1 2">
    <name type="scientific">Thermostichus vulcanus str. 'Rupite'</name>
    <dbReference type="NCBI Taxonomy" id="2813851"/>
    <lineage>
        <taxon>Bacteria</taxon>
        <taxon>Bacillati</taxon>
        <taxon>Cyanobacteriota</taxon>
        <taxon>Cyanophyceae</taxon>
        <taxon>Thermostichales</taxon>
        <taxon>Thermostichaceae</taxon>
        <taxon>Thermostichus</taxon>
    </lineage>
</organism>
<comment type="caution">
    <text evidence="1">The sequence shown here is derived from an EMBL/GenBank/DDBJ whole genome shotgun (WGS) entry which is preliminary data.</text>
</comment>
<dbReference type="Proteomes" id="UP000830835">
    <property type="component" value="Unassembled WGS sequence"/>
</dbReference>
<keyword evidence="2" id="KW-1185">Reference proteome</keyword>
<protein>
    <submittedName>
        <fullName evidence="1">DUF2555 domain-containing protein</fullName>
    </submittedName>
</protein>
<reference evidence="1" key="1">
    <citation type="submission" date="2021-02" db="EMBL/GenBank/DDBJ databases">
        <title>The CRISPR/cas machinery reduction and long-range gene transfer in the hot spring cyanobacterium Synechococcus.</title>
        <authorList>
            <person name="Dvorak P."/>
            <person name="Jahodarova E."/>
            <person name="Hasler P."/>
            <person name="Poulickova A."/>
        </authorList>
    </citation>
    <scope>NUCLEOTIDE SEQUENCE</scope>
    <source>
        <strain evidence="1">Rupite</strain>
    </source>
</reference>
<gene>
    <name evidence="1" type="ORF">JX360_12340</name>
</gene>